<dbReference type="PANTHER" id="PTHR42693:SF33">
    <property type="entry name" value="ARYLSULFATASE"/>
    <property type="match status" value="1"/>
</dbReference>
<comment type="similarity">
    <text evidence="1">Belongs to the sulfatase family.</text>
</comment>
<keyword evidence="2" id="KW-0378">Hydrolase</keyword>
<dbReference type="EMBL" id="CP041253">
    <property type="protein sequence ID" value="QDH81628.1"/>
    <property type="molecule type" value="Genomic_DNA"/>
</dbReference>
<dbReference type="Proteomes" id="UP000316614">
    <property type="component" value="Chromosome"/>
</dbReference>
<dbReference type="AlphaFoldDB" id="A0A514CP87"/>
<dbReference type="PANTHER" id="PTHR42693">
    <property type="entry name" value="ARYLSULFATASE FAMILY MEMBER"/>
    <property type="match status" value="1"/>
</dbReference>
<dbReference type="Gene3D" id="3.40.720.10">
    <property type="entry name" value="Alkaline Phosphatase, subunit A"/>
    <property type="match status" value="1"/>
</dbReference>
<gene>
    <name evidence="2" type="ORF">FKX85_18840</name>
</gene>
<evidence type="ECO:0000313" key="2">
    <source>
        <dbReference type="EMBL" id="QDH81628.1"/>
    </source>
</evidence>
<dbReference type="GO" id="GO:0016740">
    <property type="term" value="F:transferase activity"/>
    <property type="evidence" value="ECO:0007669"/>
    <property type="project" value="UniProtKB-KW"/>
</dbReference>
<dbReference type="SUPFAM" id="SSF53649">
    <property type="entry name" value="Alkaline phosphatase-like"/>
    <property type="match status" value="1"/>
</dbReference>
<evidence type="ECO:0000256" key="1">
    <source>
        <dbReference type="ARBA" id="ARBA00008779"/>
    </source>
</evidence>
<name>A0A514CP87_9BACT</name>
<keyword evidence="3" id="KW-1185">Reference proteome</keyword>
<sequence>MKELESVENKLVIFTSYNNPWLTQKENDGLARLLFERKTSTYEGGMGVLGIAWWPGTFQSNQVSACLVPYMDPYPTFLKMTGVNIP</sequence>
<dbReference type="InterPro" id="IPR050738">
    <property type="entry name" value="Sulfatase"/>
</dbReference>
<evidence type="ECO:0000313" key="3">
    <source>
        <dbReference type="Proteomes" id="UP000316614"/>
    </source>
</evidence>
<dbReference type="InterPro" id="IPR017850">
    <property type="entry name" value="Alkaline_phosphatase_core_sf"/>
</dbReference>
<keyword evidence="2" id="KW-0808">Transferase</keyword>
<accession>A0A514CP87</accession>
<protein>
    <submittedName>
        <fullName evidence="2">Sulfatase-like hydrolase/transferase</fullName>
    </submittedName>
</protein>
<proteinExistence type="inferred from homology"/>
<dbReference type="GO" id="GO:0004065">
    <property type="term" value="F:arylsulfatase activity"/>
    <property type="evidence" value="ECO:0007669"/>
    <property type="project" value="TreeGrafter"/>
</dbReference>
<reference evidence="2 3" key="1">
    <citation type="submission" date="2019-06" db="EMBL/GenBank/DDBJ databases">
        <title>Echinicola alkalisoli sp. nov. isolated from saline soil.</title>
        <authorList>
            <person name="Sun J.-Q."/>
            <person name="Xu L."/>
        </authorList>
    </citation>
    <scope>NUCLEOTIDE SEQUENCE [LARGE SCALE GENOMIC DNA]</scope>
    <source>
        <strain evidence="2 3">LN3S3</strain>
    </source>
</reference>
<dbReference type="KEGG" id="echi:FKX85_18840"/>
<organism evidence="2 3">
    <name type="scientific">Echinicola soli</name>
    <dbReference type="NCBI Taxonomy" id="2591634"/>
    <lineage>
        <taxon>Bacteria</taxon>
        <taxon>Pseudomonadati</taxon>
        <taxon>Bacteroidota</taxon>
        <taxon>Cytophagia</taxon>
        <taxon>Cytophagales</taxon>
        <taxon>Cyclobacteriaceae</taxon>
        <taxon>Echinicola</taxon>
    </lineage>
</organism>